<dbReference type="FunFam" id="3.40.50.720:FF:000084">
    <property type="entry name" value="Short-chain dehydrogenase reductase"/>
    <property type="match status" value="1"/>
</dbReference>
<evidence type="ECO:0000256" key="3">
    <source>
        <dbReference type="RuleBase" id="RU000363"/>
    </source>
</evidence>
<organism evidence="4 5">
    <name type="scientific">Mesorhizobium australicum</name>
    <dbReference type="NCBI Taxonomy" id="536018"/>
    <lineage>
        <taxon>Bacteria</taxon>
        <taxon>Pseudomonadati</taxon>
        <taxon>Pseudomonadota</taxon>
        <taxon>Alphaproteobacteria</taxon>
        <taxon>Hyphomicrobiales</taxon>
        <taxon>Phyllobacteriaceae</taxon>
        <taxon>Mesorhizobium</taxon>
    </lineage>
</organism>
<keyword evidence="2" id="KW-0560">Oxidoreductase</keyword>
<dbReference type="GO" id="GO:0016491">
    <property type="term" value="F:oxidoreductase activity"/>
    <property type="evidence" value="ECO:0007669"/>
    <property type="project" value="UniProtKB-KW"/>
</dbReference>
<dbReference type="AlphaFoldDB" id="A0A1X7PSW3"/>
<dbReference type="InterPro" id="IPR036291">
    <property type="entry name" value="NAD(P)-bd_dom_sf"/>
</dbReference>
<dbReference type="Pfam" id="PF00106">
    <property type="entry name" value="adh_short"/>
    <property type="match status" value="1"/>
</dbReference>
<comment type="similarity">
    <text evidence="1 3">Belongs to the short-chain dehydrogenases/reductases (SDR) family.</text>
</comment>
<dbReference type="PRINTS" id="PR00081">
    <property type="entry name" value="GDHRDH"/>
</dbReference>
<dbReference type="SUPFAM" id="SSF51735">
    <property type="entry name" value="NAD(P)-binding Rossmann-fold domains"/>
    <property type="match status" value="1"/>
</dbReference>
<protein>
    <submittedName>
        <fullName evidence="4">NADP-dependent 3-hydroxy acid dehydrogenase YdfG</fullName>
    </submittedName>
</protein>
<reference evidence="4 5" key="1">
    <citation type="submission" date="2017-04" db="EMBL/GenBank/DDBJ databases">
        <authorList>
            <person name="Afonso C.L."/>
            <person name="Miller P.J."/>
            <person name="Scott M.A."/>
            <person name="Spackman E."/>
            <person name="Goraichik I."/>
            <person name="Dimitrov K.M."/>
            <person name="Suarez D.L."/>
            <person name="Swayne D.E."/>
        </authorList>
    </citation>
    <scope>NUCLEOTIDE SEQUENCE [LARGE SCALE GENOMIC DNA]</scope>
    <source>
        <strain evidence="4 5">B5P</strain>
    </source>
</reference>
<evidence type="ECO:0000313" key="4">
    <source>
        <dbReference type="EMBL" id="SMH54460.1"/>
    </source>
</evidence>
<name>A0A1X7PSW3_9HYPH</name>
<keyword evidence="5" id="KW-1185">Reference proteome</keyword>
<evidence type="ECO:0000256" key="2">
    <source>
        <dbReference type="ARBA" id="ARBA00023002"/>
    </source>
</evidence>
<dbReference type="PRINTS" id="PR00080">
    <property type="entry name" value="SDRFAMILY"/>
</dbReference>
<accession>A0A1X7PSW3</accession>
<dbReference type="Proteomes" id="UP000193083">
    <property type="component" value="Unassembled WGS sequence"/>
</dbReference>
<dbReference type="RefSeq" id="WP_085466717.1">
    <property type="nucleotide sequence ID" value="NZ_FXBL01000004.1"/>
</dbReference>
<dbReference type="EMBL" id="FXBL01000004">
    <property type="protein sequence ID" value="SMH54460.1"/>
    <property type="molecule type" value="Genomic_DNA"/>
</dbReference>
<dbReference type="Gene3D" id="3.40.50.720">
    <property type="entry name" value="NAD(P)-binding Rossmann-like Domain"/>
    <property type="match status" value="1"/>
</dbReference>
<evidence type="ECO:0000313" key="5">
    <source>
        <dbReference type="Proteomes" id="UP000193083"/>
    </source>
</evidence>
<gene>
    <name evidence="4" type="ORF">SAMN02982922_5085</name>
</gene>
<evidence type="ECO:0000256" key="1">
    <source>
        <dbReference type="ARBA" id="ARBA00006484"/>
    </source>
</evidence>
<proteinExistence type="inferred from homology"/>
<dbReference type="InterPro" id="IPR002347">
    <property type="entry name" value="SDR_fam"/>
</dbReference>
<dbReference type="PANTHER" id="PTHR43669">
    <property type="entry name" value="5-KETO-D-GLUCONATE 5-REDUCTASE"/>
    <property type="match status" value="1"/>
</dbReference>
<dbReference type="PANTHER" id="PTHR43669:SF8">
    <property type="entry name" value="SHORT-CHAIN TYPE DEHYDROGENASE_REDUCTASE-RELATED"/>
    <property type="match status" value="1"/>
</dbReference>
<dbReference type="CDD" id="cd05233">
    <property type="entry name" value="SDR_c"/>
    <property type="match status" value="1"/>
</dbReference>
<dbReference type="OrthoDB" id="4690547at2"/>
<sequence length="284" mass="29849">MKIEPGMAALVTGAGSGIGRGIALALARRGVDVGVCDIRQADAEATVALVEAAGGRAVAVQADVSVRGSVEEATDMVEANFGPISILCNNAGIAMHGVPLHEISQADWDWVIGVNVYGVIHGMNVVVPRMLASGKPAHVVNTASIGGFQVNPNFLTGAYSMTKYAVVALSEGMQNELAGTNVGVSVLAPAAVDTGIHLSERSRPDRLGGAYVRPENHFMGDLIKNSAKPEDIGERVAAAIEGDEFYIFTHPETQHWLEARHERIRAGFDAARTRLAESMAEAAE</sequence>